<accession>A0ACB5SSM8</accession>
<protein>
    <submittedName>
        <fullName evidence="1">Unnamed protein product</fullName>
    </submittedName>
</protein>
<gene>
    <name evidence="1" type="ORF">Amon02_000054400</name>
</gene>
<dbReference type="Proteomes" id="UP001165064">
    <property type="component" value="Unassembled WGS sequence"/>
</dbReference>
<evidence type="ECO:0000313" key="1">
    <source>
        <dbReference type="EMBL" id="GME71329.1"/>
    </source>
</evidence>
<organism evidence="1 2">
    <name type="scientific">Ambrosiozyma monospora</name>
    <name type="common">Yeast</name>
    <name type="synonym">Endomycopsis monosporus</name>
    <dbReference type="NCBI Taxonomy" id="43982"/>
    <lineage>
        <taxon>Eukaryota</taxon>
        <taxon>Fungi</taxon>
        <taxon>Dikarya</taxon>
        <taxon>Ascomycota</taxon>
        <taxon>Saccharomycotina</taxon>
        <taxon>Pichiomycetes</taxon>
        <taxon>Pichiales</taxon>
        <taxon>Pichiaceae</taxon>
        <taxon>Ambrosiozyma</taxon>
    </lineage>
</organism>
<comment type="caution">
    <text evidence="1">The sequence shown here is derived from an EMBL/GenBank/DDBJ whole genome shotgun (WGS) entry which is preliminary data.</text>
</comment>
<dbReference type="EMBL" id="BSXS01000192">
    <property type="protein sequence ID" value="GME71329.1"/>
    <property type="molecule type" value="Genomic_DNA"/>
</dbReference>
<sequence>MAPIPVLLTSFLASIISSETRSYDDEYSTLTETESFVNEPIFTTCVGKSKLPIFSPAPTTVIDTIVATTTASVSISTFVPIATTTTTTEADDNAAVESSLNESNDGVFMNGLLRFLFGRQYEMEYQGCWTAGMNQLTGELTGTFDEDELMFQTMSELTSVTSDAIPIPFISNSMSSVTVTASVSNSVSISTFVPTATATTNGVAGALVDKPYDFANLVIESDKAAFMEGIMRFLFGRQYEMEYQGRWTAGLHQFTGELTDTFDEDDLMFETMSDLITTTSDATVTSTVSSTPSVPDSMPAKTI</sequence>
<proteinExistence type="predicted"/>
<name>A0ACB5SSM8_AMBMO</name>
<reference evidence="1" key="1">
    <citation type="submission" date="2023-04" db="EMBL/GenBank/DDBJ databases">
        <title>Ambrosiozyma monospora NBRC 10751.</title>
        <authorList>
            <person name="Ichikawa N."/>
            <person name="Sato H."/>
            <person name="Tonouchi N."/>
        </authorList>
    </citation>
    <scope>NUCLEOTIDE SEQUENCE</scope>
    <source>
        <strain evidence="1">NBRC 10751</strain>
    </source>
</reference>
<keyword evidence="2" id="KW-1185">Reference proteome</keyword>
<evidence type="ECO:0000313" key="2">
    <source>
        <dbReference type="Proteomes" id="UP001165064"/>
    </source>
</evidence>